<comment type="caution">
    <text evidence="3">The sequence shown here is derived from an EMBL/GenBank/DDBJ whole genome shotgun (WGS) entry which is preliminary data.</text>
</comment>
<dbReference type="RefSeq" id="WP_109672542.1">
    <property type="nucleotide sequence ID" value="NZ_QGDT01000001.1"/>
</dbReference>
<proteinExistence type="predicted"/>
<dbReference type="InterPro" id="IPR013783">
    <property type="entry name" value="Ig-like_fold"/>
</dbReference>
<dbReference type="SMART" id="SM00710">
    <property type="entry name" value="PbH1"/>
    <property type="match status" value="7"/>
</dbReference>
<dbReference type="InterPro" id="IPR006626">
    <property type="entry name" value="PbH1"/>
</dbReference>
<keyword evidence="4" id="KW-1185">Reference proteome</keyword>
<evidence type="ECO:0000259" key="2">
    <source>
        <dbReference type="Pfam" id="PF18962"/>
    </source>
</evidence>
<reference evidence="3 4" key="1">
    <citation type="submission" date="2018-03" db="EMBL/GenBank/DDBJ databases">
        <title>Genomic Encyclopedia of Archaeal and Bacterial Type Strains, Phase II (KMG-II): from individual species to whole genera.</title>
        <authorList>
            <person name="Goeker M."/>
        </authorList>
    </citation>
    <scope>NUCLEOTIDE SEQUENCE [LARGE SCALE GENOMIC DNA]</scope>
    <source>
        <strain evidence="3 4">DSM 100346</strain>
    </source>
</reference>
<gene>
    <name evidence="3" type="ORF">CLV98_101540</name>
</gene>
<dbReference type="OrthoDB" id="614750at2"/>
<name>A0A316AS68_9BACT</name>
<sequence length="943" mass="95908">MKSFFTLIKSLSLAMLYFTTSATAATYSVTSLADAGAGSLRTAITSANAAGAGPHTINFNVPGVITLASALPDITSSITFNGYTTGAGSVAGPIATRNITVGINANGGTFDVFIVKANNCVFSGLAIYGMSSGRGGINIGKSGASVNGCWIWGCFLQTDVSGMANGAGIGILSSQGIITSGVSNVKNITVGVKSTSTPANAANEGNLISCSATTNYDGIRLYSIDNAIIAGNYIGINRAGNAPLVVNPLISGYGISINNGLNCRIGTDGNGVNDLLERNFISGNTSAGILLAGNTTLATTLGQSGRSPGNNLIAGNYIGLGADGLSNVANDGDGIFLLNANGNSIGSLTDPAMGNVIGWNRNGILFGANFTISGSTSISANDHIIANNYIGVGKDGTTPAGNTGNGIEIKSGRGNLISKNIIANNLINGIAIRGVSTADYYPDATDNKLTENSVYDNGSLGIDLNPTYLVNPNDGLLETPSVTVANRNMDYPILTQNCLSGNNLTIAGYIGNVAAGTPTFAGATVEIFIADPSPANQGGNVIAGDGKNLQHGEGRTYIGTLTANGNSLFSGTLNVAGMGITSITELTGTATSTTGSTSEFGANVIVSDIPTAPIIGVITQPTCTVATGSVDLSGLPSSGTWTISISPAVGGATGTAGSGTTTTIGNLPAGTYAFMVTSVGSCASPSSASATINPQPANTAPSLTVGSPVCNGVTTYNVSFTSDGTVSSSAGTVSGNMVINIPEGTNVVITSTSANGCGVAQKTVTSPNCALPVTLINFNAVLDESSVRLQWETANEIDFSHFEVERSVEGVNFAVISTLQGSNAGTYTTVDASPNEGDNYYRLKMMDKDGTYSFSRLVSVTVERNGRYVSVENPVSNKRIMVRTNLADPRFTLLSVVGTEIAIKKLGQSGENISLDVSHLPTGVYILQVMAEGRYLTKKILIP</sequence>
<dbReference type="NCBIfam" id="TIGR04183">
    <property type="entry name" value="Por_Secre_tail"/>
    <property type="match status" value="1"/>
</dbReference>
<dbReference type="Gene3D" id="2.60.40.10">
    <property type="entry name" value="Immunoglobulins"/>
    <property type="match status" value="1"/>
</dbReference>
<dbReference type="EMBL" id="QGDT01000001">
    <property type="protein sequence ID" value="PWJ60358.1"/>
    <property type="molecule type" value="Genomic_DNA"/>
</dbReference>
<dbReference type="Proteomes" id="UP000245880">
    <property type="component" value="Unassembled WGS sequence"/>
</dbReference>
<feature type="signal peptide" evidence="1">
    <location>
        <begin position="1"/>
        <end position="24"/>
    </location>
</feature>
<keyword evidence="1" id="KW-0732">Signal</keyword>
<evidence type="ECO:0000256" key="1">
    <source>
        <dbReference type="SAM" id="SignalP"/>
    </source>
</evidence>
<dbReference type="Pfam" id="PF18962">
    <property type="entry name" value="Por_Secre_tail"/>
    <property type="match status" value="1"/>
</dbReference>
<organism evidence="3 4">
    <name type="scientific">Dyadobacter jejuensis</name>
    <dbReference type="NCBI Taxonomy" id="1082580"/>
    <lineage>
        <taxon>Bacteria</taxon>
        <taxon>Pseudomonadati</taxon>
        <taxon>Bacteroidota</taxon>
        <taxon>Cytophagia</taxon>
        <taxon>Cytophagales</taxon>
        <taxon>Spirosomataceae</taxon>
        <taxon>Dyadobacter</taxon>
    </lineage>
</organism>
<evidence type="ECO:0000313" key="3">
    <source>
        <dbReference type="EMBL" id="PWJ60358.1"/>
    </source>
</evidence>
<protein>
    <submittedName>
        <fullName evidence="3">Putative secreted protein (Por secretion system target)</fullName>
    </submittedName>
</protein>
<feature type="domain" description="Secretion system C-terminal sorting" evidence="2">
    <location>
        <begin position="873"/>
        <end position="942"/>
    </location>
</feature>
<dbReference type="InterPro" id="IPR026444">
    <property type="entry name" value="Secre_tail"/>
</dbReference>
<evidence type="ECO:0000313" key="4">
    <source>
        <dbReference type="Proteomes" id="UP000245880"/>
    </source>
</evidence>
<dbReference type="AlphaFoldDB" id="A0A316AS68"/>
<feature type="chain" id="PRO_5016262258" evidence="1">
    <location>
        <begin position="25"/>
        <end position="943"/>
    </location>
</feature>
<accession>A0A316AS68</accession>